<organism evidence="2 3">
    <name type="scientific">Cytospora leucostoma</name>
    <dbReference type="NCBI Taxonomy" id="1230097"/>
    <lineage>
        <taxon>Eukaryota</taxon>
        <taxon>Fungi</taxon>
        <taxon>Dikarya</taxon>
        <taxon>Ascomycota</taxon>
        <taxon>Pezizomycotina</taxon>
        <taxon>Sordariomycetes</taxon>
        <taxon>Sordariomycetidae</taxon>
        <taxon>Diaporthales</taxon>
        <taxon>Cytosporaceae</taxon>
        <taxon>Cytospora</taxon>
    </lineage>
</organism>
<dbReference type="STRING" id="1230097.A0A423XDH5"/>
<feature type="compositionally biased region" description="Polar residues" evidence="1">
    <location>
        <begin position="1070"/>
        <end position="1081"/>
    </location>
</feature>
<gene>
    <name evidence="2" type="ORF">VPNG_04346</name>
</gene>
<accession>A0A423XDH5</accession>
<feature type="compositionally biased region" description="Polar residues" evidence="1">
    <location>
        <begin position="1103"/>
        <end position="1112"/>
    </location>
</feature>
<sequence length="1137" mass="124927">MGGNSGSRKASARKKSSQHREKHQVNRKDSPKTDSQHGLSQQQDDAESVAEPDPAYLGSLDYHNFLHGSSKAESKVTQSPTVMSTFSAPLVTPKKFTADAALDDFSASRTAFTVKASKEKNEKDEKNEKYSPLPMLSKKTSSRNLLEKDSTETLKPNQIRRERHPQAQLEQLHRHSPLGKTTQRSDLSILTGIPATLTSSSITPTSPLSVAPLTPGTIRSTHTLPSITSGPLSTISYKEIDPAKLQPFIGPLTKQQPPPNRPLPPLPFPSPIKRRAHHNKSTTSMADEDMHSNRELAEKGTKKGMGETPEPRVGDTKGRGLRKKISKFFSGDHQASTTADTAVATGFRPLSIDTSRDSKSFSDIFDDVYRAAGGPITSGRASLNSGNGSIMQAHGRASDQFGGGAISIGSSDFLPRQSSQLDGMSAPLRAAPTPPSPSVLIEPPPVVEHPAFRGDFVLQAQLGLLPTKCIPAPGPSLKLPSQNDATLSVSRQRPVETGMCSRQASQSASSASTLETTTRPNSMKGQPKTAVAAEDTDAEDVDPLPTFDRTVDLTLHRKVRVEGGYAVASIPRPSSKFKHVWDLFTKEIATGRPFTRYSRKKRFRYFDLPVKVRFEIMRHLTADTHTGKPILLNGRRQAYPAWPEDAFVTLWSVLGPLQAYLWASPHLRADVMVTLLLTRPFHVIFSPFVKPASSPLATQWLSRYAHMMQDVRVEVDMTKLGFGHSWESTTMTTKLQDIGDLVRTFTDTMLKRDPEANSLGRLTIHCRRYFGYRQGKNPLEGHEDAYKYPLRGAPKDNPGYLNICKDGSLFNPNKPWNYNRPAPSLPPSAKCPYSGHRRHHADGPGRVPYVHENQLSAAGPLRELVGRVETIRMVGFSEDWSHLTLEVLWPEKEQRAIPQEERHIHIDRCTPSRHDYVAPGHALYFDFGIVTGVHRYPPLPDSDPMVCVYFDAENDLYIELGSGKVLTVMENGVEFIARTRGPNIPKLPKIASPEPYGPPLRRGSPVFVVKPSRIPTPKDRRNISPAMAAMRRGTPTKAAKLLGLPGTKVTNTQMSDDTSEAGDDDKLATPTKSRTISTISAKTGDASAAQTEEDRMGELALQHSRSSSTTGTGVPKPRKLSSKRSFLLLGGSRKTST</sequence>
<dbReference type="AlphaFoldDB" id="A0A423XDH5"/>
<feature type="compositionally biased region" description="Basic and acidic residues" evidence="1">
    <location>
        <begin position="288"/>
        <end position="318"/>
    </location>
</feature>
<feature type="region of interest" description="Disordered" evidence="1">
    <location>
        <begin position="1032"/>
        <end position="1137"/>
    </location>
</feature>
<comment type="caution">
    <text evidence="2">The sequence shown here is derived from an EMBL/GenBank/DDBJ whole genome shotgun (WGS) entry which is preliminary data.</text>
</comment>
<feature type="region of interest" description="Disordered" evidence="1">
    <location>
        <begin position="253"/>
        <end position="319"/>
    </location>
</feature>
<dbReference type="EMBL" id="LKEB01000015">
    <property type="protein sequence ID" value="ROW14143.1"/>
    <property type="molecule type" value="Genomic_DNA"/>
</dbReference>
<feature type="region of interest" description="Disordered" evidence="1">
    <location>
        <begin position="988"/>
        <end position="1020"/>
    </location>
</feature>
<protein>
    <submittedName>
        <fullName evidence="2">Uncharacterized protein</fullName>
    </submittedName>
</protein>
<feature type="compositionally biased region" description="Low complexity" evidence="1">
    <location>
        <begin position="501"/>
        <end position="512"/>
    </location>
</feature>
<dbReference type="OrthoDB" id="4776573at2759"/>
<feature type="region of interest" description="Disordered" evidence="1">
    <location>
        <begin position="111"/>
        <end position="150"/>
    </location>
</feature>
<evidence type="ECO:0000256" key="1">
    <source>
        <dbReference type="SAM" id="MobiDB-lite"/>
    </source>
</evidence>
<feature type="compositionally biased region" description="Polar residues" evidence="1">
    <location>
        <begin position="513"/>
        <end position="524"/>
    </location>
</feature>
<feature type="region of interest" description="Disordered" evidence="1">
    <location>
        <begin position="1"/>
        <end position="62"/>
    </location>
</feature>
<proteinExistence type="predicted"/>
<evidence type="ECO:0000313" key="3">
    <source>
        <dbReference type="Proteomes" id="UP000285146"/>
    </source>
</evidence>
<reference evidence="2 3" key="1">
    <citation type="submission" date="2015-09" db="EMBL/GenBank/DDBJ databases">
        <title>Host preference determinants of Valsa canker pathogens revealed by comparative genomics.</title>
        <authorList>
            <person name="Yin Z."/>
            <person name="Huang L."/>
        </authorList>
    </citation>
    <scope>NUCLEOTIDE SEQUENCE [LARGE SCALE GENOMIC DNA]</scope>
    <source>
        <strain evidence="2 3">SXYLt</strain>
    </source>
</reference>
<dbReference type="InParanoid" id="A0A423XDH5"/>
<feature type="compositionally biased region" description="Basic and acidic residues" evidence="1">
    <location>
        <begin position="116"/>
        <end position="129"/>
    </location>
</feature>
<feature type="region of interest" description="Disordered" evidence="1">
    <location>
        <begin position="495"/>
        <end position="543"/>
    </location>
</feature>
<dbReference type="Proteomes" id="UP000285146">
    <property type="component" value="Unassembled WGS sequence"/>
</dbReference>
<feature type="compositionally biased region" description="Pro residues" evidence="1">
    <location>
        <begin position="256"/>
        <end position="270"/>
    </location>
</feature>
<feature type="compositionally biased region" description="Low complexity" evidence="1">
    <location>
        <begin position="1123"/>
        <end position="1137"/>
    </location>
</feature>
<feature type="compositionally biased region" description="Basic and acidic residues" evidence="1">
    <location>
        <begin position="23"/>
        <end position="35"/>
    </location>
</feature>
<evidence type="ECO:0000313" key="2">
    <source>
        <dbReference type="EMBL" id="ROW14143.1"/>
    </source>
</evidence>
<name>A0A423XDH5_9PEZI</name>
<feature type="compositionally biased region" description="Basic residues" evidence="1">
    <location>
        <begin position="10"/>
        <end position="22"/>
    </location>
</feature>
<keyword evidence="3" id="KW-1185">Reference proteome</keyword>